<evidence type="ECO:0000256" key="6">
    <source>
        <dbReference type="ARBA" id="ARBA00023237"/>
    </source>
</evidence>
<feature type="chain" id="PRO_5047017943" evidence="8">
    <location>
        <begin position="25"/>
        <end position="617"/>
    </location>
</feature>
<name>A0ABT0LE20_9GAMM</name>
<keyword evidence="3" id="KW-0573">Peptidoglycan synthesis</keyword>
<dbReference type="PANTHER" id="PTHR38038:SF1">
    <property type="entry name" value="PENICILLIN-BINDING PROTEIN ACTIVATOR LPOA"/>
    <property type="match status" value="1"/>
</dbReference>
<evidence type="ECO:0000256" key="8">
    <source>
        <dbReference type="SAM" id="SignalP"/>
    </source>
</evidence>
<dbReference type="CDD" id="cd06339">
    <property type="entry name" value="PBP1_YraM_LppC_lipoprotein-like"/>
    <property type="match status" value="1"/>
</dbReference>
<evidence type="ECO:0000256" key="4">
    <source>
        <dbReference type="ARBA" id="ARBA00023136"/>
    </source>
</evidence>
<dbReference type="SUPFAM" id="SSF53822">
    <property type="entry name" value="Periplasmic binding protein-like I"/>
    <property type="match status" value="1"/>
</dbReference>
<evidence type="ECO:0000256" key="3">
    <source>
        <dbReference type="ARBA" id="ARBA00022984"/>
    </source>
</evidence>
<dbReference type="EMBL" id="JAKIKS010000053">
    <property type="protein sequence ID" value="MCL1125575.1"/>
    <property type="molecule type" value="Genomic_DNA"/>
</dbReference>
<evidence type="ECO:0000256" key="7">
    <source>
        <dbReference type="ARBA" id="ARBA00023288"/>
    </source>
</evidence>
<accession>A0ABT0LE20</accession>
<dbReference type="PROSITE" id="PS51257">
    <property type="entry name" value="PROKAR_LIPOPROTEIN"/>
    <property type="match status" value="1"/>
</dbReference>
<dbReference type="InterPro" id="IPR011990">
    <property type="entry name" value="TPR-like_helical_dom_sf"/>
</dbReference>
<dbReference type="RefSeq" id="WP_248940885.1">
    <property type="nucleotide sequence ID" value="NZ_JAKIKS010000053.1"/>
</dbReference>
<gene>
    <name evidence="9" type="ORF">L2764_14085</name>
</gene>
<organism evidence="9 10">
    <name type="scientific">Shewanella surugensis</name>
    <dbReference type="NCBI Taxonomy" id="212020"/>
    <lineage>
        <taxon>Bacteria</taxon>
        <taxon>Pseudomonadati</taxon>
        <taxon>Pseudomonadota</taxon>
        <taxon>Gammaproteobacteria</taxon>
        <taxon>Alteromonadales</taxon>
        <taxon>Shewanellaceae</taxon>
        <taxon>Shewanella</taxon>
    </lineage>
</organism>
<keyword evidence="5" id="KW-0564">Palmitate</keyword>
<evidence type="ECO:0000256" key="1">
    <source>
        <dbReference type="ARBA" id="ARBA00022729"/>
    </source>
</evidence>
<sequence>MLKSLNTTKLISIAMFSAVLFGCATTTGPVQTESTSISLISAPLTSAQYLTKAKAEKNQQPRERYLLLAAHAMINAGDVNTADQLLNSMQATLLPISELQAEFKYLKARILKVQNRNDEAIKSLDYPNNWRLANWQWVSYYQLKAQLYQERNQPIEEVRQLSHLSQYLPMTQANEVNDNIWRTLQPLAEETLKRFTADKDDPIFAGWLQLAYLTKRYAVDPNQLVSQLSRWQQQNPSHPATRKLPTDLENALNTKPYRPNNIAVLLPLSGPRAVIADPVKQGIMASYLAQNANDVKVNFFDTAQDPKAAYQTAVASGAEFIIGPLLPESVAALHTTDTSTHQPLTNNGQVIPQLFLNSVKGATPNKDQFYFALSPSDEANDAANRLFKDGIKIPLILASNDKLGHNMADSFSKTWSELTQSPAEVHFYDAGDKMKVTVQKALGVIDSKERISALKRLLNIPIKADFRSRRDIDAIYMLSASHDLALLKPFIDVNFSVFTQPVPLYASSRSHLKDGGREADEELNNLTISDIPWLIRPDSDTRMVSQLWPTWSNSKKRLYSMGYDAIDLVGKLAQMRALPGYQLNGLSGVLSVTEQGRVNRQLSWGRYQRGNLKPLSQ</sequence>
<dbReference type="InterPro" id="IPR028082">
    <property type="entry name" value="Peripla_BP_I"/>
</dbReference>
<reference evidence="9 10" key="1">
    <citation type="submission" date="2022-01" db="EMBL/GenBank/DDBJ databases">
        <title>Whole genome-based taxonomy of the Shewanellaceae.</title>
        <authorList>
            <person name="Martin-Rodriguez A.J."/>
        </authorList>
    </citation>
    <scope>NUCLEOTIDE SEQUENCE [LARGE SCALE GENOMIC DNA]</scope>
    <source>
        <strain evidence="9 10">DSM 17177</strain>
    </source>
</reference>
<evidence type="ECO:0000313" key="10">
    <source>
        <dbReference type="Proteomes" id="UP001203423"/>
    </source>
</evidence>
<dbReference type="Proteomes" id="UP001203423">
    <property type="component" value="Unassembled WGS sequence"/>
</dbReference>
<keyword evidence="10" id="KW-1185">Reference proteome</keyword>
<evidence type="ECO:0000256" key="2">
    <source>
        <dbReference type="ARBA" id="ARBA00022960"/>
    </source>
</evidence>
<keyword evidence="2" id="KW-0133">Cell shape</keyword>
<keyword evidence="4" id="KW-0472">Membrane</keyword>
<evidence type="ECO:0000313" key="9">
    <source>
        <dbReference type="EMBL" id="MCL1125575.1"/>
    </source>
</evidence>
<dbReference type="PANTHER" id="PTHR38038">
    <property type="entry name" value="PENICILLIN-BINDING PROTEIN ACTIVATOR LPOA"/>
    <property type="match status" value="1"/>
</dbReference>
<proteinExistence type="predicted"/>
<comment type="caution">
    <text evidence="9">The sequence shown here is derived from an EMBL/GenBank/DDBJ whole genome shotgun (WGS) entry which is preliminary data.</text>
</comment>
<dbReference type="Gene3D" id="3.40.50.2300">
    <property type="match status" value="2"/>
</dbReference>
<dbReference type="Gene3D" id="1.25.40.10">
    <property type="entry name" value="Tetratricopeptide repeat domain"/>
    <property type="match status" value="1"/>
</dbReference>
<dbReference type="Pfam" id="PF04348">
    <property type="entry name" value="LppC"/>
    <property type="match status" value="1"/>
</dbReference>
<keyword evidence="1 8" id="KW-0732">Signal</keyword>
<evidence type="ECO:0000256" key="5">
    <source>
        <dbReference type="ARBA" id="ARBA00023139"/>
    </source>
</evidence>
<protein>
    <submittedName>
        <fullName evidence="9">Penicillin-binding protein activator</fullName>
    </submittedName>
</protein>
<feature type="signal peptide" evidence="8">
    <location>
        <begin position="1"/>
        <end position="24"/>
    </location>
</feature>
<keyword evidence="7" id="KW-0449">Lipoprotein</keyword>
<dbReference type="Gene3D" id="1.25.40.650">
    <property type="match status" value="1"/>
</dbReference>
<keyword evidence="6" id="KW-0998">Cell outer membrane</keyword>
<dbReference type="InterPro" id="IPR007443">
    <property type="entry name" value="LpoA"/>
</dbReference>